<protein>
    <submittedName>
        <fullName evidence="2">Oidioi.mRNA.OKI2018_I69.PAR.g8672.t1.cds</fullName>
    </submittedName>
</protein>
<organism evidence="2 3">
    <name type="scientific">Oikopleura dioica</name>
    <name type="common">Tunicate</name>
    <dbReference type="NCBI Taxonomy" id="34765"/>
    <lineage>
        <taxon>Eukaryota</taxon>
        <taxon>Metazoa</taxon>
        <taxon>Chordata</taxon>
        <taxon>Tunicata</taxon>
        <taxon>Appendicularia</taxon>
        <taxon>Copelata</taxon>
        <taxon>Oikopleuridae</taxon>
        <taxon>Oikopleura</taxon>
    </lineage>
</organism>
<sequence length="206" mass="22868">MGMEEMQATNKFRRHLTRVTAFLLGALVLGIVCLGYDAHVLSALPSTVSAVNKCSWDTFIVYVKVFVAMDAIAVAFILLSFLGGCLLSRNTTGQFAQAKRMKFIKVLIVLTAFALAADIVAEIIRILFFANLLGWEYENTWDCAVPMFDITNTIQSGAGRALVARIQTDLWWFYPFTTFVCGFAAFVLRALAFARAFHMLKANKVA</sequence>
<feature type="transmembrane region" description="Helical" evidence="1">
    <location>
        <begin position="103"/>
        <end position="128"/>
    </location>
</feature>
<feature type="transmembrane region" description="Helical" evidence="1">
    <location>
        <begin position="60"/>
        <end position="82"/>
    </location>
</feature>
<dbReference type="EMBL" id="OU015568">
    <property type="protein sequence ID" value="CAG5077281.1"/>
    <property type="molecule type" value="Genomic_DNA"/>
</dbReference>
<proteinExistence type="predicted"/>
<evidence type="ECO:0000313" key="3">
    <source>
        <dbReference type="Proteomes" id="UP001158576"/>
    </source>
</evidence>
<keyword evidence="3" id="KW-1185">Reference proteome</keyword>
<feature type="transmembrane region" description="Helical" evidence="1">
    <location>
        <begin position="172"/>
        <end position="194"/>
    </location>
</feature>
<evidence type="ECO:0000313" key="2">
    <source>
        <dbReference type="EMBL" id="CAG5077281.1"/>
    </source>
</evidence>
<reference evidence="2 3" key="1">
    <citation type="submission" date="2021-04" db="EMBL/GenBank/DDBJ databases">
        <authorList>
            <person name="Bliznina A."/>
        </authorList>
    </citation>
    <scope>NUCLEOTIDE SEQUENCE [LARGE SCALE GENOMIC DNA]</scope>
</reference>
<evidence type="ECO:0000256" key="1">
    <source>
        <dbReference type="SAM" id="Phobius"/>
    </source>
</evidence>
<name>A0ABN7RH27_OIKDI</name>
<dbReference type="Proteomes" id="UP001158576">
    <property type="component" value="Chromosome PAR"/>
</dbReference>
<keyword evidence="1" id="KW-1133">Transmembrane helix</keyword>
<accession>A0ABN7RH27</accession>
<keyword evidence="1" id="KW-0472">Membrane</keyword>
<keyword evidence="1" id="KW-0812">Transmembrane</keyword>
<gene>
    <name evidence="2" type="ORF">OKIOD_LOCUS230</name>
</gene>